<organism evidence="13 14">
    <name type="scientific">Rufibacter radiotolerans</name>
    <dbReference type="NCBI Taxonomy" id="1379910"/>
    <lineage>
        <taxon>Bacteria</taxon>
        <taxon>Pseudomonadati</taxon>
        <taxon>Bacteroidota</taxon>
        <taxon>Cytophagia</taxon>
        <taxon>Cytophagales</taxon>
        <taxon>Hymenobacteraceae</taxon>
        <taxon>Rufibacter</taxon>
    </lineage>
</organism>
<evidence type="ECO:0000256" key="9">
    <source>
        <dbReference type="ARBA" id="ARBA00023134"/>
    </source>
</evidence>
<dbReference type="InterPro" id="IPR027266">
    <property type="entry name" value="TrmE/GcvT-like"/>
</dbReference>
<evidence type="ECO:0000256" key="5">
    <source>
        <dbReference type="ARBA" id="ARBA00022741"/>
    </source>
</evidence>
<dbReference type="RefSeq" id="WP_048920355.1">
    <property type="nucleotide sequence ID" value="NZ_CP010777.1"/>
</dbReference>
<dbReference type="EMBL" id="CP010777">
    <property type="protein sequence ID" value="AKQ45477.1"/>
    <property type="molecule type" value="Genomic_DNA"/>
</dbReference>
<dbReference type="Gene3D" id="1.20.120.430">
    <property type="entry name" value="tRNA modification GTPase MnmE domain 2"/>
    <property type="match status" value="1"/>
</dbReference>
<dbReference type="GO" id="GO:0005525">
    <property type="term" value="F:GTP binding"/>
    <property type="evidence" value="ECO:0007669"/>
    <property type="project" value="UniProtKB-UniRule"/>
</dbReference>
<feature type="binding site" evidence="10">
    <location>
        <position position="236"/>
    </location>
    <ligand>
        <name>Mg(2+)</name>
        <dbReference type="ChEBI" id="CHEBI:18420"/>
    </ligand>
</feature>
<dbReference type="GO" id="GO:0042802">
    <property type="term" value="F:identical protein binding"/>
    <property type="evidence" value="ECO:0007669"/>
    <property type="project" value="UniProtKB-ARBA"/>
</dbReference>
<comment type="cofactor">
    <cofactor evidence="10">
        <name>K(+)</name>
        <dbReference type="ChEBI" id="CHEBI:29103"/>
    </cofactor>
    <text evidence="10">Binds 1 potassium ion per subunit.</text>
</comment>
<comment type="similarity">
    <text evidence="1 10 11">Belongs to the TRAFAC class TrmE-Era-EngA-EngB-Septin-like GTPase superfamily. TrmE GTPase family.</text>
</comment>
<dbReference type="OrthoDB" id="9805918at2"/>
<evidence type="ECO:0000256" key="7">
    <source>
        <dbReference type="ARBA" id="ARBA00022842"/>
    </source>
</evidence>
<dbReference type="SUPFAM" id="SSF52540">
    <property type="entry name" value="P-loop containing nucleoside triphosphate hydrolases"/>
    <property type="match status" value="1"/>
</dbReference>
<evidence type="ECO:0000313" key="14">
    <source>
        <dbReference type="Proteomes" id="UP000036458"/>
    </source>
</evidence>
<dbReference type="PANTHER" id="PTHR42714:SF2">
    <property type="entry name" value="TRNA MODIFICATION GTPASE GTPBP3, MITOCHONDRIAL"/>
    <property type="match status" value="1"/>
</dbReference>
<dbReference type="Pfam" id="PF10396">
    <property type="entry name" value="TrmE_N"/>
    <property type="match status" value="1"/>
</dbReference>
<evidence type="ECO:0000313" key="13">
    <source>
        <dbReference type="EMBL" id="AKQ45477.1"/>
    </source>
</evidence>
<dbReference type="GO" id="GO:0002098">
    <property type="term" value="P:tRNA wobble uridine modification"/>
    <property type="evidence" value="ECO:0007669"/>
    <property type="project" value="TreeGrafter"/>
</dbReference>
<evidence type="ECO:0000256" key="6">
    <source>
        <dbReference type="ARBA" id="ARBA00022801"/>
    </source>
</evidence>
<comment type="subunit">
    <text evidence="10">Homodimer. Heterotetramer of two MnmE and two MnmG subunits.</text>
</comment>
<dbReference type="InterPro" id="IPR004520">
    <property type="entry name" value="GTPase_MnmE"/>
</dbReference>
<dbReference type="SUPFAM" id="SSF116878">
    <property type="entry name" value="TrmE connector domain"/>
    <property type="match status" value="1"/>
</dbReference>
<dbReference type="FunFam" id="3.30.1360.120:FF:000003">
    <property type="entry name" value="tRNA modification GTPase MnmE"/>
    <property type="match status" value="1"/>
</dbReference>
<dbReference type="GO" id="GO:0046872">
    <property type="term" value="F:metal ion binding"/>
    <property type="evidence" value="ECO:0007669"/>
    <property type="project" value="UniProtKB-KW"/>
</dbReference>
<dbReference type="InterPro" id="IPR006073">
    <property type="entry name" value="GTP-bd"/>
</dbReference>
<dbReference type="STRING" id="1379910.TH63_07200"/>
<feature type="binding site" evidence="10">
    <location>
        <position position="257"/>
    </location>
    <ligand>
        <name>Mg(2+)</name>
        <dbReference type="ChEBI" id="CHEBI:18420"/>
    </ligand>
</feature>
<protein>
    <recommendedName>
        <fullName evidence="10">tRNA modification GTPase MnmE</fullName>
        <ecNumber evidence="10">3.6.-.-</ecNumber>
    </recommendedName>
</protein>
<keyword evidence="2 10" id="KW-0963">Cytoplasm</keyword>
<keyword evidence="3 10" id="KW-0819">tRNA processing</keyword>
<feature type="domain" description="TrmE-type G" evidence="12">
    <location>
        <begin position="222"/>
        <end position="380"/>
    </location>
</feature>
<dbReference type="InterPro" id="IPR027417">
    <property type="entry name" value="P-loop_NTPase"/>
</dbReference>
<dbReference type="PANTHER" id="PTHR42714">
    <property type="entry name" value="TRNA MODIFICATION GTPASE GTPBP3"/>
    <property type="match status" value="1"/>
</dbReference>
<feature type="binding site" evidence="10">
    <location>
        <position position="232"/>
    </location>
    <ligand>
        <name>K(+)</name>
        <dbReference type="ChEBI" id="CHEBI:29103"/>
    </ligand>
</feature>
<name>A0A0H4VNM7_9BACT</name>
<keyword evidence="8 10" id="KW-0630">Potassium</keyword>
<comment type="function">
    <text evidence="10">Exhibits a very high intrinsic GTPase hydrolysis rate. Involved in the addition of a carboxymethylaminomethyl (cmnm) group at the wobble position (U34) of certain tRNAs, forming tRNA-cmnm(5)s(2)U34.</text>
</comment>
<feature type="binding site" evidence="10">
    <location>
        <begin position="232"/>
        <end position="237"/>
    </location>
    <ligand>
        <name>GTP</name>
        <dbReference type="ChEBI" id="CHEBI:37565"/>
    </ligand>
</feature>
<evidence type="ECO:0000256" key="10">
    <source>
        <dbReference type="HAMAP-Rule" id="MF_00379"/>
    </source>
</evidence>
<reference evidence="13 14" key="1">
    <citation type="submission" date="2015-01" db="EMBL/GenBank/DDBJ databases">
        <title>Rufibacter sp./DG31D/ whole genome sequencing.</title>
        <authorList>
            <person name="Kim M.K."/>
            <person name="Srinivasan S."/>
            <person name="Lee J.-J."/>
        </authorList>
    </citation>
    <scope>NUCLEOTIDE SEQUENCE [LARGE SCALE GENOMIC DNA]</scope>
    <source>
        <strain evidence="13 14">DG31D</strain>
    </source>
</reference>
<dbReference type="PROSITE" id="PS51709">
    <property type="entry name" value="G_TRME"/>
    <property type="match status" value="1"/>
</dbReference>
<evidence type="ECO:0000256" key="3">
    <source>
        <dbReference type="ARBA" id="ARBA00022694"/>
    </source>
</evidence>
<keyword evidence="9 10" id="KW-0342">GTP-binding</keyword>
<dbReference type="CDD" id="cd04164">
    <property type="entry name" value="trmE"/>
    <property type="match status" value="1"/>
</dbReference>
<evidence type="ECO:0000256" key="8">
    <source>
        <dbReference type="ARBA" id="ARBA00022958"/>
    </source>
</evidence>
<evidence type="ECO:0000256" key="2">
    <source>
        <dbReference type="ARBA" id="ARBA00022490"/>
    </source>
</evidence>
<dbReference type="NCBIfam" id="NF003661">
    <property type="entry name" value="PRK05291.1-3"/>
    <property type="match status" value="1"/>
</dbReference>
<dbReference type="InterPro" id="IPR027368">
    <property type="entry name" value="MnmE_dom2"/>
</dbReference>
<feature type="binding site" evidence="10">
    <location>
        <begin position="251"/>
        <end position="257"/>
    </location>
    <ligand>
        <name>GTP</name>
        <dbReference type="ChEBI" id="CHEBI:37565"/>
    </ligand>
</feature>
<evidence type="ECO:0000256" key="4">
    <source>
        <dbReference type="ARBA" id="ARBA00022723"/>
    </source>
</evidence>
<dbReference type="InterPro" id="IPR018948">
    <property type="entry name" value="GTP-bd_TrmE_N"/>
</dbReference>
<dbReference type="InterPro" id="IPR031168">
    <property type="entry name" value="G_TrmE"/>
</dbReference>
<feature type="binding site" evidence="10">
    <location>
        <position position="256"/>
    </location>
    <ligand>
        <name>K(+)</name>
        <dbReference type="ChEBI" id="CHEBI:29103"/>
    </ligand>
</feature>
<evidence type="ECO:0000256" key="11">
    <source>
        <dbReference type="RuleBase" id="RU003313"/>
    </source>
</evidence>
<feature type="binding site" evidence="10">
    <location>
        <begin position="276"/>
        <end position="279"/>
    </location>
    <ligand>
        <name>GTP</name>
        <dbReference type="ChEBI" id="CHEBI:37565"/>
    </ligand>
</feature>
<dbReference type="FunFam" id="3.40.50.300:FF:001376">
    <property type="entry name" value="tRNA modification GTPase MnmE"/>
    <property type="match status" value="1"/>
</dbReference>
<dbReference type="EC" id="3.6.-.-" evidence="10"/>
<feature type="binding site" evidence="10">
    <location>
        <position position="253"/>
    </location>
    <ligand>
        <name>K(+)</name>
        <dbReference type="ChEBI" id="CHEBI:29103"/>
    </ligand>
</feature>
<dbReference type="GO" id="GO:0030488">
    <property type="term" value="P:tRNA methylation"/>
    <property type="evidence" value="ECO:0007669"/>
    <property type="project" value="TreeGrafter"/>
</dbReference>
<dbReference type="AlphaFoldDB" id="A0A0H4VNM7"/>
<dbReference type="Gene3D" id="3.40.50.300">
    <property type="entry name" value="P-loop containing nucleotide triphosphate hydrolases"/>
    <property type="match status" value="1"/>
</dbReference>
<comment type="subcellular location">
    <subcellularLocation>
        <location evidence="10">Cytoplasm</location>
    </subcellularLocation>
</comment>
<feature type="binding site" evidence="10">
    <location>
        <position position="251"/>
    </location>
    <ligand>
        <name>K(+)</name>
        <dbReference type="ChEBI" id="CHEBI:29103"/>
    </ligand>
</feature>
<keyword evidence="4 10" id="KW-0479">Metal-binding</keyword>
<comment type="caution">
    <text evidence="10">Lacks conserved residue(s) required for the propagation of feature annotation.</text>
</comment>
<gene>
    <name evidence="10" type="primary">mnmE</name>
    <name evidence="10" type="synonym">trmE</name>
    <name evidence="13" type="ORF">TH63_07200</name>
</gene>
<evidence type="ECO:0000256" key="1">
    <source>
        <dbReference type="ARBA" id="ARBA00011043"/>
    </source>
</evidence>
<evidence type="ECO:0000259" key="12">
    <source>
        <dbReference type="PROSITE" id="PS51709"/>
    </source>
</evidence>
<dbReference type="NCBIfam" id="TIGR00231">
    <property type="entry name" value="small_GTP"/>
    <property type="match status" value="1"/>
</dbReference>
<keyword evidence="5 10" id="KW-0547">Nucleotide-binding</keyword>
<dbReference type="InterPro" id="IPR005225">
    <property type="entry name" value="Small_GTP-bd"/>
</dbReference>
<dbReference type="Pfam" id="PF01926">
    <property type="entry name" value="MMR_HSR1"/>
    <property type="match status" value="1"/>
</dbReference>
<dbReference type="GO" id="GO:0003924">
    <property type="term" value="F:GTPase activity"/>
    <property type="evidence" value="ECO:0007669"/>
    <property type="project" value="UniProtKB-UniRule"/>
</dbReference>
<dbReference type="KEGG" id="ruf:TH63_07200"/>
<dbReference type="Gene3D" id="3.30.1360.120">
    <property type="entry name" value="Probable tRNA modification gtpase trme, domain 1"/>
    <property type="match status" value="1"/>
</dbReference>
<keyword evidence="7 10" id="KW-0460">Magnesium</keyword>
<accession>A0A0H4VNM7</accession>
<dbReference type="InterPro" id="IPR025867">
    <property type="entry name" value="MnmE_helical"/>
</dbReference>
<dbReference type="PATRIC" id="fig|1379910.4.peg.1579"/>
<dbReference type="CDD" id="cd14858">
    <property type="entry name" value="TrmE_N"/>
    <property type="match status" value="1"/>
</dbReference>
<dbReference type="GO" id="GO:0005829">
    <property type="term" value="C:cytosol"/>
    <property type="evidence" value="ECO:0007669"/>
    <property type="project" value="TreeGrafter"/>
</dbReference>
<proteinExistence type="inferred from homology"/>
<dbReference type="Pfam" id="PF12631">
    <property type="entry name" value="MnmE_helical"/>
    <property type="match status" value="1"/>
</dbReference>
<sequence>MIPSLLAKDTIVALATAAGHGAIAIIRLSGPEAISIVQEVFKGKNLQKQPSHTLHFGTIRDEDKILDEVVVSLFKAPASYTKEDVVEVSCHGSPYITEQLLKLFLRKGARLAEPGEFTKRAFLNGQFDLAQAEAVADLIASDSALTHQVAMKQMRGGFSAEIKALRAQLIHFASMIELELDFSEEDVEFADRSALRRLIAQLQKLISDLLQSFEMGNVLKNGVPTVIAGKPNAGKSTLLNALLNEEKAIVSDIPGTTRDVIEDEAMMGGLRFRFIDTAGLRDTQDTVEAIGVARTKEQLKKAALVLYLFDVTTSTPEELEAEIAALHVGNIPVLFLGNKKDLATPEQLARFTSLENLVLLSASTKVGLEELKQTLLDQVHANEAITGDRTIVTNLRHFQGLQKTADALQEVLQGLDSGLTGDWLAADIRRALFYLGEITGEITTDDLLDNIFTKFCIGK</sequence>
<dbReference type="NCBIfam" id="TIGR00450">
    <property type="entry name" value="mnmE_trmE_thdF"/>
    <property type="match status" value="1"/>
</dbReference>
<dbReference type="Proteomes" id="UP000036458">
    <property type="component" value="Chromosome"/>
</dbReference>
<keyword evidence="14" id="KW-1185">Reference proteome</keyword>
<keyword evidence="6 10" id="KW-0378">Hydrolase</keyword>
<dbReference type="HAMAP" id="MF_00379">
    <property type="entry name" value="GTPase_MnmE"/>
    <property type="match status" value="1"/>
</dbReference>